<protein>
    <submittedName>
        <fullName evidence="1">Uncharacterized protein</fullName>
    </submittedName>
</protein>
<organism evidence="1 2">
    <name type="scientific">Asbolus verrucosus</name>
    <name type="common">Desert ironclad beetle</name>
    <dbReference type="NCBI Taxonomy" id="1661398"/>
    <lineage>
        <taxon>Eukaryota</taxon>
        <taxon>Metazoa</taxon>
        <taxon>Ecdysozoa</taxon>
        <taxon>Arthropoda</taxon>
        <taxon>Hexapoda</taxon>
        <taxon>Insecta</taxon>
        <taxon>Pterygota</taxon>
        <taxon>Neoptera</taxon>
        <taxon>Endopterygota</taxon>
        <taxon>Coleoptera</taxon>
        <taxon>Polyphaga</taxon>
        <taxon>Cucujiformia</taxon>
        <taxon>Tenebrionidae</taxon>
        <taxon>Pimeliinae</taxon>
        <taxon>Asbolus</taxon>
    </lineage>
</organism>
<dbReference type="EMBL" id="QDEB01058932">
    <property type="protein sequence ID" value="RZC36779.1"/>
    <property type="molecule type" value="Genomic_DNA"/>
</dbReference>
<accession>A0A482VWD8</accession>
<sequence>MLAGLVQLPLTKAITRELFARYIWINSM</sequence>
<keyword evidence="2" id="KW-1185">Reference proteome</keyword>
<dbReference type="AlphaFoldDB" id="A0A482VWD8"/>
<name>A0A482VWD8_ASBVE</name>
<gene>
    <name evidence="1" type="ORF">BDFB_004085</name>
</gene>
<evidence type="ECO:0000313" key="1">
    <source>
        <dbReference type="EMBL" id="RZC36779.1"/>
    </source>
</evidence>
<proteinExistence type="predicted"/>
<comment type="caution">
    <text evidence="1">The sequence shown here is derived from an EMBL/GenBank/DDBJ whole genome shotgun (WGS) entry which is preliminary data.</text>
</comment>
<reference evidence="1 2" key="1">
    <citation type="submission" date="2017-03" db="EMBL/GenBank/DDBJ databases">
        <title>Genome of the blue death feigning beetle - Asbolus verrucosus.</title>
        <authorList>
            <person name="Rider S.D."/>
        </authorList>
    </citation>
    <scope>NUCLEOTIDE SEQUENCE [LARGE SCALE GENOMIC DNA]</scope>
    <source>
        <strain evidence="1">Butters</strain>
        <tissue evidence="1">Head and leg muscle</tissue>
    </source>
</reference>
<dbReference type="Proteomes" id="UP000292052">
    <property type="component" value="Unassembled WGS sequence"/>
</dbReference>
<evidence type="ECO:0000313" key="2">
    <source>
        <dbReference type="Proteomes" id="UP000292052"/>
    </source>
</evidence>